<dbReference type="HAMAP" id="MF_00189">
    <property type="entry name" value="YciB"/>
    <property type="match status" value="1"/>
</dbReference>
<feature type="transmembrane region" description="Helical" evidence="5">
    <location>
        <begin position="80"/>
        <end position="100"/>
    </location>
</feature>
<organism evidence="6 7">
    <name type="scientific">Stella humosa</name>
    <dbReference type="NCBI Taxonomy" id="94"/>
    <lineage>
        <taxon>Bacteria</taxon>
        <taxon>Pseudomonadati</taxon>
        <taxon>Pseudomonadota</taxon>
        <taxon>Alphaproteobacteria</taxon>
        <taxon>Rhodospirillales</taxon>
        <taxon>Stellaceae</taxon>
        <taxon>Stella</taxon>
    </lineage>
</organism>
<dbReference type="NCBIfam" id="NF001323">
    <property type="entry name" value="PRK00259.1-1"/>
    <property type="match status" value="1"/>
</dbReference>
<dbReference type="RefSeq" id="WP_123690240.1">
    <property type="nucleotide sequence ID" value="NZ_AP019700.1"/>
</dbReference>
<keyword evidence="2 5" id="KW-0812">Transmembrane</keyword>
<evidence type="ECO:0000256" key="3">
    <source>
        <dbReference type="ARBA" id="ARBA00022989"/>
    </source>
</evidence>
<dbReference type="PANTHER" id="PTHR36917">
    <property type="entry name" value="INTRACELLULAR SEPTATION PROTEIN A-RELATED"/>
    <property type="match status" value="1"/>
</dbReference>
<name>A0A3N1LH39_9PROT</name>
<evidence type="ECO:0000256" key="4">
    <source>
        <dbReference type="ARBA" id="ARBA00023136"/>
    </source>
</evidence>
<feature type="transmembrane region" description="Helical" evidence="5">
    <location>
        <begin position="12"/>
        <end position="42"/>
    </location>
</feature>
<dbReference type="InterPro" id="IPR006008">
    <property type="entry name" value="YciB"/>
</dbReference>
<comment type="function">
    <text evidence="5">Plays a role in cell envelope biogenesis, maintenance of cell envelope integrity and membrane homeostasis.</text>
</comment>
<comment type="caution">
    <text evidence="6">The sequence shown here is derived from an EMBL/GenBank/DDBJ whole genome shotgun (WGS) entry which is preliminary data.</text>
</comment>
<gene>
    <name evidence="5" type="primary">yciB</name>
    <name evidence="6" type="ORF">EDC65_2686</name>
</gene>
<sequence>MKAIVDYGPLAAFLVAYYLGGIMAATAAVMVATVIVLILAWVVEKRLATMPLVTGVIVMVFGGLTLLLADETFIKMKPTLVYLLFALVLVVGSWLGRHPLKLLMGGFINLTPAGWRGLGYRWAAFFLAMAALNEAVWRTQTTELWVNFKVFGLIALTIAFTLTQLPYMRRHAEPEPTPDVPTPDKV</sequence>
<evidence type="ECO:0000313" key="7">
    <source>
        <dbReference type="Proteomes" id="UP000278222"/>
    </source>
</evidence>
<feature type="transmembrane region" description="Helical" evidence="5">
    <location>
        <begin position="144"/>
        <end position="167"/>
    </location>
</feature>
<keyword evidence="3 5" id="KW-1133">Transmembrane helix</keyword>
<keyword evidence="4 5" id="KW-0472">Membrane</keyword>
<evidence type="ECO:0000256" key="5">
    <source>
        <dbReference type="HAMAP-Rule" id="MF_00189"/>
    </source>
</evidence>
<keyword evidence="5" id="KW-0997">Cell inner membrane</keyword>
<evidence type="ECO:0000313" key="6">
    <source>
        <dbReference type="EMBL" id="ROP90827.1"/>
    </source>
</evidence>
<dbReference type="EMBL" id="RJKX01000014">
    <property type="protein sequence ID" value="ROP90827.1"/>
    <property type="molecule type" value="Genomic_DNA"/>
</dbReference>
<dbReference type="GO" id="GO:0005886">
    <property type="term" value="C:plasma membrane"/>
    <property type="evidence" value="ECO:0007669"/>
    <property type="project" value="UniProtKB-SubCell"/>
</dbReference>
<comment type="similarity">
    <text evidence="5">Belongs to the YciB family.</text>
</comment>
<dbReference type="Pfam" id="PF04279">
    <property type="entry name" value="IspA"/>
    <property type="match status" value="1"/>
</dbReference>
<feature type="transmembrane region" description="Helical" evidence="5">
    <location>
        <begin position="48"/>
        <end position="68"/>
    </location>
</feature>
<keyword evidence="7" id="KW-1185">Reference proteome</keyword>
<accession>A0A3N1LH39</accession>
<evidence type="ECO:0000256" key="1">
    <source>
        <dbReference type="ARBA" id="ARBA00022475"/>
    </source>
</evidence>
<comment type="subcellular location">
    <subcellularLocation>
        <location evidence="5">Cell inner membrane</location>
        <topology evidence="5">Multi-pass membrane protein</topology>
    </subcellularLocation>
</comment>
<dbReference type="Proteomes" id="UP000278222">
    <property type="component" value="Unassembled WGS sequence"/>
</dbReference>
<dbReference type="NCBIfam" id="TIGR00997">
    <property type="entry name" value="ispZ"/>
    <property type="match status" value="1"/>
</dbReference>
<feature type="transmembrane region" description="Helical" evidence="5">
    <location>
        <begin position="120"/>
        <end position="137"/>
    </location>
</feature>
<keyword evidence="1 5" id="KW-1003">Cell membrane</keyword>
<reference evidence="6 7" key="1">
    <citation type="submission" date="2018-11" db="EMBL/GenBank/DDBJ databases">
        <title>Genomic Encyclopedia of Type Strains, Phase IV (KMG-IV): sequencing the most valuable type-strain genomes for metagenomic binning, comparative biology and taxonomic classification.</title>
        <authorList>
            <person name="Goeker M."/>
        </authorList>
    </citation>
    <scope>NUCLEOTIDE SEQUENCE [LARGE SCALE GENOMIC DNA]</scope>
    <source>
        <strain evidence="6 7">DSM 5900</strain>
    </source>
</reference>
<proteinExistence type="inferred from homology"/>
<evidence type="ECO:0000256" key="2">
    <source>
        <dbReference type="ARBA" id="ARBA00022692"/>
    </source>
</evidence>
<dbReference type="OrthoDB" id="9788219at2"/>
<dbReference type="PANTHER" id="PTHR36917:SF1">
    <property type="entry name" value="INNER MEMBRANE-SPANNING PROTEIN YCIB"/>
    <property type="match status" value="1"/>
</dbReference>
<dbReference type="AlphaFoldDB" id="A0A3N1LH39"/>
<protein>
    <recommendedName>
        <fullName evidence="5">Inner membrane-spanning protein YciB</fullName>
    </recommendedName>
</protein>